<protein>
    <recommendedName>
        <fullName evidence="3">Endonuclease/exonuclease/phosphatase domain-containing protein</fullName>
    </recommendedName>
</protein>
<organism evidence="1 2">
    <name type="scientific">Ancylostoma ceylanicum</name>
    <dbReference type="NCBI Taxonomy" id="53326"/>
    <lineage>
        <taxon>Eukaryota</taxon>
        <taxon>Metazoa</taxon>
        <taxon>Ecdysozoa</taxon>
        <taxon>Nematoda</taxon>
        <taxon>Chromadorea</taxon>
        <taxon>Rhabditida</taxon>
        <taxon>Rhabditina</taxon>
        <taxon>Rhabditomorpha</taxon>
        <taxon>Strongyloidea</taxon>
        <taxon>Ancylostomatidae</taxon>
        <taxon>Ancylostomatinae</taxon>
        <taxon>Ancylostoma</taxon>
    </lineage>
</organism>
<name>A0A016VZ43_9BILA</name>
<evidence type="ECO:0008006" key="3">
    <source>
        <dbReference type="Google" id="ProtNLM"/>
    </source>
</evidence>
<dbReference type="Gene3D" id="3.60.10.10">
    <property type="entry name" value="Endonuclease/exonuclease/phosphatase"/>
    <property type="match status" value="1"/>
</dbReference>
<gene>
    <name evidence="1" type="primary">Acey_s0002.g1037</name>
    <name evidence="1" type="ORF">Y032_0002g1037</name>
</gene>
<dbReference type="Proteomes" id="UP000024635">
    <property type="component" value="Unassembled WGS sequence"/>
</dbReference>
<dbReference type="STRING" id="53326.A0A016VZ43"/>
<dbReference type="EMBL" id="JARK01001338">
    <property type="protein sequence ID" value="EYC32670.1"/>
    <property type="molecule type" value="Genomic_DNA"/>
</dbReference>
<accession>A0A016VZ43</accession>
<comment type="caution">
    <text evidence="1">The sequence shown here is derived from an EMBL/GenBank/DDBJ whole genome shotgun (WGS) entry which is preliminary data.</text>
</comment>
<dbReference type="AlphaFoldDB" id="A0A016VZ43"/>
<dbReference type="OrthoDB" id="409898at2759"/>
<keyword evidence="2" id="KW-1185">Reference proteome</keyword>
<sequence>MCAVQETRWSGSKSKDIGCGFKVVYTGSKGTRNGVDIIVFERFRDSIASVERFDDPLMKIVIFTQERRTHFFFAYAPLTGCSDNVKNDFWALIDEKTAAVPSEATVIIAGDLNGHVGVTEDGYRCHRGFGAGCATTMASAFSTTPSLITSS</sequence>
<dbReference type="InterPro" id="IPR036691">
    <property type="entry name" value="Endo/exonu/phosph_ase_sf"/>
</dbReference>
<proteinExistence type="predicted"/>
<reference evidence="2" key="1">
    <citation type="journal article" date="2015" name="Nat. Genet.">
        <title>The genome and transcriptome of the zoonotic hookworm Ancylostoma ceylanicum identify infection-specific gene families.</title>
        <authorList>
            <person name="Schwarz E.M."/>
            <person name="Hu Y."/>
            <person name="Antoshechkin I."/>
            <person name="Miller M.M."/>
            <person name="Sternberg P.W."/>
            <person name="Aroian R.V."/>
        </authorList>
    </citation>
    <scope>NUCLEOTIDE SEQUENCE</scope>
    <source>
        <strain evidence="2">HY135</strain>
    </source>
</reference>
<evidence type="ECO:0000313" key="1">
    <source>
        <dbReference type="EMBL" id="EYC32670.1"/>
    </source>
</evidence>
<dbReference type="SUPFAM" id="SSF56219">
    <property type="entry name" value="DNase I-like"/>
    <property type="match status" value="1"/>
</dbReference>
<evidence type="ECO:0000313" key="2">
    <source>
        <dbReference type="Proteomes" id="UP000024635"/>
    </source>
</evidence>